<evidence type="ECO:0000313" key="2">
    <source>
        <dbReference type="Proteomes" id="UP001227192"/>
    </source>
</evidence>
<comment type="caution">
    <text evidence="1">The sequence shown here is derived from an EMBL/GenBank/DDBJ whole genome shotgun (WGS) entry which is preliminary data.</text>
</comment>
<name>A0AAI9XD85_PENTH</name>
<reference evidence="1" key="2">
    <citation type="journal article" date="2016" name="Fungal Biol.">
        <title>Ochratoxin A production by Penicillium thymicola.</title>
        <authorList>
            <person name="Nguyen H.D.T."/>
            <person name="McMullin D.R."/>
            <person name="Ponomareva E."/>
            <person name="Riley R."/>
            <person name="Pomraning K.R."/>
            <person name="Baker S.E."/>
            <person name="Seifert K.A."/>
        </authorList>
    </citation>
    <scope>NUCLEOTIDE SEQUENCE</scope>
    <source>
        <strain evidence="1">DAOM 180753</strain>
    </source>
</reference>
<keyword evidence="2" id="KW-1185">Reference proteome</keyword>
<evidence type="ECO:0000313" key="1">
    <source>
        <dbReference type="EMBL" id="KAJ9493046.1"/>
    </source>
</evidence>
<dbReference type="AlphaFoldDB" id="A0AAI9XD85"/>
<accession>A0AAI9XD85</accession>
<protein>
    <submittedName>
        <fullName evidence="1">Uncharacterized protein</fullName>
    </submittedName>
</protein>
<dbReference type="Proteomes" id="UP001227192">
    <property type="component" value="Unassembled WGS sequence"/>
</dbReference>
<organism evidence="1 2">
    <name type="scientific">Penicillium thymicola</name>
    <dbReference type="NCBI Taxonomy" id="293382"/>
    <lineage>
        <taxon>Eukaryota</taxon>
        <taxon>Fungi</taxon>
        <taxon>Dikarya</taxon>
        <taxon>Ascomycota</taxon>
        <taxon>Pezizomycotina</taxon>
        <taxon>Eurotiomycetes</taxon>
        <taxon>Eurotiomycetidae</taxon>
        <taxon>Eurotiales</taxon>
        <taxon>Aspergillaceae</taxon>
        <taxon>Penicillium</taxon>
    </lineage>
</organism>
<reference evidence="1" key="1">
    <citation type="submission" date="2015-06" db="EMBL/GenBank/DDBJ databases">
        <authorList>
            <person name="Nguyen H."/>
        </authorList>
    </citation>
    <scope>NUCLEOTIDE SEQUENCE</scope>
    <source>
        <strain evidence="1">DAOM 180753</strain>
    </source>
</reference>
<gene>
    <name evidence="1" type="ORF">VN97_g199</name>
</gene>
<sequence>MLPGSRGPGGAEGRAQIYSVSKKRQGVSPNTEREQQEVAEEIKYISTYSRLQTSSFCLSNLQNNYHVYHPVGNKSDPVHCILYLRTCSGVNRLECDQPTCLLQQKRAPCCISLGSFYWKHSCLWHGSVPVLLRFSCQSVYIITATSSPSFC</sequence>
<dbReference type="EMBL" id="LACB01000003">
    <property type="protein sequence ID" value="KAJ9493046.1"/>
    <property type="molecule type" value="Genomic_DNA"/>
</dbReference>
<proteinExistence type="predicted"/>